<reference evidence="1 2" key="1">
    <citation type="submission" date="2016-04" db="EMBL/GenBank/DDBJ databases">
        <title>Genome analyses suggest a sexual origin of heterokaryosis in a supposedly ancient asexual fungus.</title>
        <authorList>
            <person name="Ropars J."/>
            <person name="Sedzielewska K."/>
            <person name="Noel J."/>
            <person name="Charron P."/>
            <person name="Farinelli L."/>
            <person name="Marton T."/>
            <person name="Kruger M."/>
            <person name="Pelin A."/>
            <person name="Brachmann A."/>
            <person name="Corradi N."/>
        </authorList>
    </citation>
    <scope>NUCLEOTIDE SEQUENCE [LARGE SCALE GENOMIC DNA]</scope>
    <source>
        <strain evidence="1 2">C2</strain>
    </source>
</reference>
<dbReference type="AlphaFoldDB" id="A0A2N1N5B1"/>
<accession>A0A2N1N5B1</accession>
<gene>
    <name evidence="1" type="ORF">RhiirC2_851006</name>
</gene>
<proteinExistence type="predicted"/>
<protein>
    <submittedName>
        <fullName evidence="1">Uncharacterized protein</fullName>
    </submittedName>
</protein>
<dbReference type="VEuPathDB" id="FungiDB:FUN_024956"/>
<reference evidence="1 2" key="2">
    <citation type="submission" date="2017-10" db="EMBL/GenBank/DDBJ databases">
        <title>Extensive intraspecific genome diversity in a model arbuscular mycorrhizal fungus.</title>
        <authorList>
            <person name="Chen E.C.H."/>
            <person name="Morin E."/>
            <person name="Baudet D."/>
            <person name="Noel J."/>
            <person name="Ndikumana S."/>
            <person name="Charron P."/>
            <person name="St-Onge C."/>
            <person name="Giorgi J."/>
            <person name="Grigoriev I.V."/>
            <person name="Roux C."/>
            <person name="Martin F.M."/>
            <person name="Corradi N."/>
        </authorList>
    </citation>
    <scope>NUCLEOTIDE SEQUENCE [LARGE SCALE GENOMIC DNA]</scope>
    <source>
        <strain evidence="1 2">C2</strain>
    </source>
</reference>
<dbReference type="Proteomes" id="UP000233469">
    <property type="component" value="Unassembled WGS sequence"/>
</dbReference>
<comment type="caution">
    <text evidence="1">The sequence shown here is derived from an EMBL/GenBank/DDBJ whole genome shotgun (WGS) entry which is preliminary data.</text>
</comment>
<dbReference type="VEuPathDB" id="FungiDB:RhiirA1_478091"/>
<evidence type="ECO:0000313" key="2">
    <source>
        <dbReference type="Proteomes" id="UP000233469"/>
    </source>
</evidence>
<organism evidence="1 2">
    <name type="scientific">Rhizophagus irregularis</name>
    <dbReference type="NCBI Taxonomy" id="588596"/>
    <lineage>
        <taxon>Eukaryota</taxon>
        <taxon>Fungi</taxon>
        <taxon>Fungi incertae sedis</taxon>
        <taxon>Mucoromycota</taxon>
        <taxon>Glomeromycotina</taxon>
        <taxon>Glomeromycetes</taxon>
        <taxon>Glomerales</taxon>
        <taxon>Glomeraceae</taxon>
        <taxon>Rhizophagus</taxon>
    </lineage>
</organism>
<evidence type="ECO:0000313" key="1">
    <source>
        <dbReference type="EMBL" id="PKK69048.1"/>
    </source>
</evidence>
<name>A0A2N1N5B1_9GLOM</name>
<dbReference type="EMBL" id="LLXL01000773">
    <property type="protein sequence ID" value="PKK69048.1"/>
    <property type="molecule type" value="Genomic_DNA"/>
</dbReference>
<sequence length="227" mass="26569">MGNKKFKEIYRAEKQEKKVVSGNRNEGQKEEKQIKERANKLLLDTSPQRVFQNWMASDTKNTNKEEDSEQDKVMSKKLQKDNVATEEGYICRMWRRNKWEVIETNVKEDYRVERTQRSTIPKEKWLSIVVTAESHDINEIVLFTEANSVPKSLDEEEIVGIVNNQKSALSNHVSKDVSNTNSHVTPDKMVDDINDFRIEDKSKETEEDMNLYNRVNQNCSSRLPEIK</sequence>